<organism evidence="12 13">
    <name type="scientific">Thermosulfidibacter takaii (strain DSM 17441 / JCM 13301 / NBRC 103674 / ABI70S6)</name>
    <dbReference type="NCBI Taxonomy" id="1298851"/>
    <lineage>
        <taxon>Bacteria</taxon>
        <taxon>Pseudomonadati</taxon>
        <taxon>Thermosulfidibacterota</taxon>
        <taxon>Thermosulfidibacteria</taxon>
        <taxon>Thermosulfidibacterales</taxon>
        <taxon>Thermosulfidibacteraceae</taxon>
    </lineage>
</organism>
<dbReference type="PROSITE" id="PS51198">
    <property type="entry name" value="UVRD_HELICASE_ATP_BIND"/>
    <property type="match status" value="1"/>
</dbReference>
<evidence type="ECO:0000259" key="10">
    <source>
        <dbReference type="PROSITE" id="PS51198"/>
    </source>
</evidence>
<evidence type="ECO:0000256" key="5">
    <source>
        <dbReference type="ARBA" id="ARBA00023235"/>
    </source>
</evidence>
<accession>A0A0S3QU92</accession>
<dbReference type="RefSeq" id="WP_068549865.1">
    <property type="nucleotide sequence ID" value="NZ_AP013035.1"/>
</dbReference>
<dbReference type="KEGG" id="ttk:TST_1079"/>
<dbReference type="GO" id="GO:0000725">
    <property type="term" value="P:recombinational repair"/>
    <property type="evidence" value="ECO:0007669"/>
    <property type="project" value="TreeGrafter"/>
</dbReference>
<keyword evidence="1 9" id="KW-0547">Nucleotide-binding</keyword>
<dbReference type="GO" id="GO:0003677">
    <property type="term" value="F:DNA binding"/>
    <property type="evidence" value="ECO:0007669"/>
    <property type="project" value="InterPro"/>
</dbReference>
<evidence type="ECO:0000259" key="11">
    <source>
        <dbReference type="PROSITE" id="PS51217"/>
    </source>
</evidence>
<dbReference type="InterPro" id="IPR000212">
    <property type="entry name" value="DNA_helicase_UvrD/REP"/>
</dbReference>
<comment type="catalytic activity">
    <reaction evidence="6">
        <text>Couples ATP hydrolysis with the unwinding of duplex DNA by translocating in the 3'-5' direction.</text>
        <dbReference type="EC" id="5.6.2.4"/>
    </reaction>
</comment>
<dbReference type="Proteomes" id="UP000063234">
    <property type="component" value="Chromosome"/>
</dbReference>
<evidence type="ECO:0000313" key="13">
    <source>
        <dbReference type="Proteomes" id="UP000063234"/>
    </source>
</evidence>
<feature type="domain" description="UvrD-like helicase ATP-binding" evidence="10">
    <location>
        <begin position="1"/>
        <end position="432"/>
    </location>
</feature>
<protein>
    <recommendedName>
        <fullName evidence="7">DNA 3'-5' helicase</fullName>
        <ecNumber evidence="7">5.6.2.4</ecNumber>
    </recommendedName>
</protein>
<dbReference type="GO" id="GO:0005524">
    <property type="term" value="F:ATP binding"/>
    <property type="evidence" value="ECO:0007669"/>
    <property type="project" value="UniProtKB-UniRule"/>
</dbReference>
<evidence type="ECO:0000256" key="8">
    <source>
        <dbReference type="ARBA" id="ARBA00048988"/>
    </source>
</evidence>
<dbReference type="EMBL" id="AP013035">
    <property type="protein sequence ID" value="BAT71873.1"/>
    <property type="molecule type" value="Genomic_DNA"/>
</dbReference>
<dbReference type="AlphaFoldDB" id="A0A0S3QU92"/>
<dbReference type="Pfam" id="PF13361">
    <property type="entry name" value="UvrD_C"/>
    <property type="match status" value="1"/>
</dbReference>
<comment type="catalytic activity">
    <reaction evidence="8">
        <text>ATP + H2O = ADP + phosphate + H(+)</text>
        <dbReference type="Rhea" id="RHEA:13065"/>
        <dbReference type="ChEBI" id="CHEBI:15377"/>
        <dbReference type="ChEBI" id="CHEBI:15378"/>
        <dbReference type="ChEBI" id="CHEBI:30616"/>
        <dbReference type="ChEBI" id="CHEBI:43474"/>
        <dbReference type="ChEBI" id="CHEBI:456216"/>
        <dbReference type="EC" id="5.6.2.4"/>
    </reaction>
</comment>
<dbReference type="InterPro" id="IPR014017">
    <property type="entry name" value="DNA_helicase_UvrD-like_C"/>
</dbReference>
<keyword evidence="2 9" id="KW-0378">Hydrolase</keyword>
<evidence type="ECO:0000256" key="3">
    <source>
        <dbReference type="ARBA" id="ARBA00022806"/>
    </source>
</evidence>
<feature type="binding site" evidence="9">
    <location>
        <begin position="9"/>
        <end position="16"/>
    </location>
    <ligand>
        <name>ATP</name>
        <dbReference type="ChEBI" id="CHEBI:30616"/>
    </ligand>
</feature>
<dbReference type="Pfam" id="PF00580">
    <property type="entry name" value="UvrD-helicase"/>
    <property type="match status" value="1"/>
</dbReference>
<dbReference type="PANTHER" id="PTHR11070">
    <property type="entry name" value="UVRD / RECB / PCRA DNA HELICASE FAMILY MEMBER"/>
    <property type="match status" value="1"/>
</dbReference>
<evidence type="ECO:0000256" key="2">
    <source>
        <dbReference type="ARBA" id="ARBA00022801"/>
    </source>
</evidence>
<dbReference type="Gene3D" id="3.40.50.300">
    <property type="entry name" value="P-loop containing nucleotide triphosphate hydrolases"/>
    <property type="match status" value="4"/>
</dbReference>
<dbReference type="SUPFAM" id="SSF52540">
    <property type="entry name" value="P-loop containing nucleoside triphosphate hydrolases"/>
    <property type="match status" value="1"/>
</dbReference>
<dbReference type="GO" id="GO:0005829">
    <property type="term" value="C:cytosol"/>
    <property type="evidence" value="ECO:0007669"/>
    <property type="project" value="TreeGrafter"/>
</dbReference>
<keyword evidence="5" id="KW-0413">Isomerase</keyword>
<dbReference type="PANTHER" id="PTHR11070:SF67">
    <property type="entry name" value="DNA 3'-5' HELICASE"/>
    <property type="match status" value="1"/>
</dbReference>
<keyword evidence="4 9" id="KW-0067">ATP-binding</keyword>
<dbReference type="OrthoDB" id="9810135at2"/>
<evidence type="ECO:0000256" key="1">
    <source>
        <dbReference type="ARBA" id="ARBA00022741"/>
    </source>
</evidence>
<dbReference type="EC" id="5.6.2.4" evidence="7"/>
<proteinExistence type="predicted"/>
<name>A0A0S3QU92_THET7</name>
<reference evidence="13" key="1">
    <citation type="journal article" date="2018" name="Science">
        <title>A primordial and reversible TCA cycle in a facultatively chemolithoautotrophic thermophile.</title>
        <authorList>
            <person name="Nunoura T."/>
            <person name="Chikaraishi Y."/>
            <person name="Izaki R."/>
            <person name="Suwa T."/>
            <person name="Sato T."/>
            <person name="Harada T."/>
            <person name="Mori K."/>
            <person name="Kato Y."/>
            <person name="Miyazaki M."/>
            <person name="Shimamura S."/>
            <person name="Yanagawa K."/>
            <person name="Shuto A."/>
            <person name="Ohkouchi N."/>
            <person name="Fujita N."/>
            <person name="Takaki Y."/>
            <person name="Atomi H."/>
            <person name="Takai K."/>
        </authorList>
    </citation>
    <scope>NUCLEOTIDE SEQUENCE [LARGE SCALE GENOMIC DNA]</scope>
    <source>
        <strain evidence="13">DSM 17441 / JCM 13301 / NBRC 103674 / ABI70S6</strain>
    </source>
</reference>
<dbReference type="PATRIC" id="fig|1298851.3.peg.1134"/>
<dbReference type="InterPro" id="IPR014016">
    <property type="entry name" value="UvrD-like_ATP-bd"/>
</dbReference>
<evidence type="ECO:0000256" key="9">
    <source>
        <dbReference type="PROSITE-ProRule" id="PRU00560"/>
    </source>
</evidence>
<gene>
    <name evidence="12" type="ORF">TST_1079</name>
</gene>
<feature type="domain" description="UvrD-like helicase C-terminal" evidence="11">
    <location>
        <begin position="469"/>
        <end position="729"/>
    </location>
</feature>
<dbReference type="STRING" id="1298851.TST_1079"/>
<keyword evidence="3 9" id="KW-0347">Helicase</keyword>
<keyword evidence="13" id="KW-1185">Reference proteome</keyword>
<evidence type="ECO:0000256" key="7">
    <source>
        <dbReference type="ARBA" id="ARBA00034808"/>
    </source>
</evidence>
<evidence type="ECO:0000256" key="6">
    <source>
        <dbReference type="ARBA" id="ARBA00034617"/>
    </source>
</evidence>
<dbReference type="PROSITE" id="PS51217">
    <property type="entry name" value="UVRD_HELICASE_CTER"/>
    <property type="match status" value="1"/>
</dbReference>
<sequence length="839" mass="96917">MGTITRIAASAGAGKTYRLALHYIRLLSRYTPSVEALRSIVAITFTNKAAVEMKSRILLFLKHVALQTETGKRLQGQIGSISSEKAERWLDTILLNYSDFHVRTIDSLLFAILRALSFELGLSADLDVVFDSAKVFDIAFEKMIAEIPTDYWENLLRTFLEVDQKSGFYVEGRLKKLLIDLHKKAPVDVKGKKADDAKWKELKERYSELMRLFSQHEEDLSRYGKNWVKEFSNLDDALKVNKGPIVKRSSLSYFFNKSFFKINSELAEKYKEQWNSFLEDLYEKLNDKNYEVVGGYVEALKRLRELADEVVREEGVVVAGEHWTDLVLKEIEKQEVIPLVYAYFGSEFRHFLFDEFQDTSRKQWNTLKPLVSEALATGGSLFYVGDLKQAIYRWRGGDWTLFDEILKDEEIVSPVKKENLHQDVLPDNFRSDPVLVNFFNYVVDKINDGRLVEKLLDTFIDKNTRDVCPNVKSRAVNDIVNAYSNGYQRSKKLPSDFAKVFLRSFEFKNSLEGIRESLKEKLIEDVLEEWGKISGLQRENTTIAVLVRTHKEAEEVSQWLLEKGIPVVTESSLKLNTSFVVKGLMNLMKYFVDRENLLALYGFLASGLWKRLKEEVLAEVWEKDIGRLRLEVDTFIEQVFSSSAQSTPYEILWRFIEALGLWERLEKDLVAHRSFVERLLELAHIYEIEQGANVAGFLEFWEGEGSFERLHTPENIKAVQIMTIHKAKGLEFSIVFVPGTYWTVKDTAPLEVHDGYLVKLGSGRFLFDELRSLKYSYFAKELQESLNLFYVAITRAKERLYLYSTVPKNRSWPPSMARAIAKLLEDLDVHGSKTFVTAD</sequence>
<dbReference type="GO" id="GO:0016887">
    <property type="term" value="F:ATP hydrolysis activity"/>
    <property type="evidence" value="ECO:0007669"/>
    <property type="project" value="RHEA"/>
</dbReference>
<evidence type="ECO:0000313" key="12">
    <source>
        <dbReference type="EMBL" id="BAT71873.1"/>
    </source>
</evidence>
<dbReference type="GO" id="GO:0043138">
    <property type="term" value="F:3'-5' DNA helicase activity"/>
    <property type="evidence" value="ECO:0007669"/>
    <property type="project" value="UniProtKB-EC"/>
</dbReference>
<dbReference type="InterPro" id="IPR027417">
    <property type="entry name" value="P-loop_NTPase"/>
</dbReference>
<evidence type="ECO:0000256" key="4">
    <source>
        <dbReference type="ARBA" id="ARBA00022840"/>
    </source>
</evidence>